<proteinExistence type="predicted"/>
<dbReference type="EMBL" id="FXTP01000013">
    <property type="protein sequence ID" value="SMO87233.1"/>
    <property type="molecule type" value="Genomic_DNA"/>
</dbReference>
<dbReference type="OrthoDB" id="1333853at2"/>
<evidence type="ECO:0000313" key="1">
    <source>
        <dbReference type="EMBL" id="SMO87233.1"/>
    </source>
</evidence>
<sequence>MKKTLLFIILIYYIIPVFCFAQNQNREYQDLGQAFGYLNGQEITLAKIEKEFPSLGNDIKLAKIEFGLSFGNAEKNIENNLKDLLGDQFEEYKSNLLEQTENMLSSQEITEELAIDFINKVKRRSDGEIESPVLETLLIYQYSDFPVSEFNDGYAITYSTQNHQKSKGLDIRIKIPESWKNEEADRPNIVQKFISKNGTGKEIIQIIVKEIPTNDYQFTKSDIDEFYSGEMMKEMLPDESKFIEAKKIVLDNNSGGQIIFEQNIQRLDILVKTKAVEYSTIIDNKMILLQCTVSSVDDENLDSRFEKYFPLFKQVANSLVFMNQY</sequence>
<evidence type="ECO:0000313" key="2">
    <source>
        <dbReference type="Proteomes" id="UP000317557"/>
    </source>
</evidence>
<dbReference type="Proteomes" id="UP000317557">
    <property type="component" value="Unassembled WGS sequence"/>
</dbReference>
<dbReference type="RefSeq" id="WP_142455434.1">
    <property type="nucleotide sequence ID" value="NZ_FXTP01000013.1"/>
</dbReference>
<keyword evidence="2" id="KW-1185">Reference proteome</keyword>
<name>A0A521ETI0_9BACT</name>
<gene>
    <name evidence="1" type="ORF">SAMN06265219_113138</name>
</gene>
<protein>
    <submittedName>
        <fullName evidence="1">Uncharacterized protein</fullName>
    </submittedName>
</protein>
<dbReference type="AlphaFoldDB" id="A0A521ETI0"/>
<reference evidence="1 2" key="1">
    <citation type="submission" date="2017-05" db="EMBL/GenBank/DDBJ databases">
        <authorList>
            <person name="Varghese N."/>
            <person name="Submissions S."/>
        </authorList>
    </citation>
    <scope>NUCLEOTIDE SEQUENCE [LARGE SCALE GENOMIC DNA]</scope>
    <source>
        <strain evidence="1 2">DSM 21985</strain>
    </source>
</reference>
<organism evidence="1 2">
    <name type="scientific">Gracilimonas mengyeensis</name>
    <dbReference type="NCBI Taxonomy" id="1302730"/>
    <lineage>
        <taxon>Bacteria</taxon>
        <taxon>Pseudomonadati</taxon>
        <taxon>Balneolota</taxon>
        <taxon>Balneolia</taxon>
        <taxon>Balneolales</taxon>
        <taxon>Balneolaceae</taxon>
        <taxon>Gracilimonas</taxon>
    </lineage>
</organism>
<accession>A0A521ETI0</accession>